<dbReference type="EMBL" id="RFFM01000001">
    <property type="protein sequence ID" value="RMH92510.1"/>
    <property type="molecule type" value="Genomic_DNA"/>
</dbReference>
<comment type="caution">
    <text evidence="1">The sequence shown here is derived from an EMBL/GenBank/DDBJ whole genome shotgun (WGS) entry which is preliminary data.</text>
</comment>
<evidence type="ECO:0000313" key="2">
    <source>
        <dbReference type="Proteomes" id="UP000269774"/>
    </source>
</evidence>
<dbReference type="InterPro" id="IPR021333">
    <property type="entry name" value="DUF2946"/>
</dbReference>
<dbReference type="RefSeq" id="WP_122164454.1">
    <property type="nucleotide sequence ID" value="NZ_JAMOIB010000007.1"/>
</dbReference>
<accession>A0A3M2HXZ0</accession>
<evidence type="ECO:0000313" key="1">
    <source>
        <dbReference type="EMBL" id="RMH92510.1"/>
    </source>
</evidence>
<dbReference type="Proteomes" id="UP000269774">
    <property type="component" value="Unassembled WGS sequence"/>
</dbReference>
<reference evidence="1 2" key="1">
    <citation type="submission" date="2018-10" db="EMBL/GenBank/DDBJ databases">
        <title>Pseudomonas zhaodongensis NEAU-ST5-21(T) genome.</title>
        <authorList>
            <person name="Peng J."/>
            <person name="Liu Z.-P."/>
        </authorList>
    </citation>
    <scope>NUCLEOTIDE SEQUENCE [LARGE SCALE GENOMIC DNA]</scope>
    <source>
        <strain evidence="1 2">NEAU-ST5-21</strain>
    </source>
</reference>
<gene>
    <name evidence="1" type="ORF">EA797_07350</name>
</gene>
<protein>
    <submittedName>
        <fullName evidence="1">DUF2946 domain-containing protein</fullName>
    </submittedName>
</protein>
<sequence length="116" mass="12403">MSYWLGLFAMLIIHVGPVYSAFQAAEASLHGNHTGLESSAHGHHGSAKAASPAWLSGLDLCGYCELLAANPPLSLRVQLVLVRHEPFYLQAIPAQPLPSTVRRSNASPRAPPSLHC</sequence>
<dbReference type="Pfam" id="PF11162">
    <property type="entry name" value="DUF2946"/>
    <property type="match status" value="1"/>
</dbReference>
<dbReference type="OrthoDB" id="6896047at2"/>
<name>A0A3M2HXZ0_9GAMM</name>
<organism evidence="1 2">
    <name type="scientific">Stutzerimonas zhaodongensis</name>
    <dbReference type="NCBI Taxonomy" id="1176257"/>
    <lineage>
        <taxon>Bacteria</taxon>
        <taxon>Pseudomonadati</taxon>
        <taxon>Pseudomonadota</taxon>
        <taxon>Gammaproteobacteria</taxon>
        <taxon>Pseudomonadales</taxon>
        <taxon>Pseudomonadaceae</taxon>
        <taxon>Stutzerimonas</taxon>
    </lineage>
</organism>
<keyword evidence="2" id="KW-1185">Reference proteome</keyword>
<proteinExistence type="predicted"/>
<dbReference type="AlphaFoldDB" id="A0A3M2HXZ0"/>